<organism evidence="3 4">
    <name type="scientific">Xenotaenia resolanae</name>
    <dbReference type="NCBI Taxonomy" id="208358"/>
    <lineage>
        <taxon>Eukaryota</taxon>
        <taxon>Metazoa</taxon>
        <taxon>Chordata</taxon>
        <taxon>Craniata</taxon>
        <taxon>Vertebrata</taxon>
        <taxon>Euteleostomi</taxon>
        <taxon>Actinopterygii</taxon>
        <taxon>Neopterygii</taxon>
        <taxon>Teleostei</taxon>
        <taxon>Neoteleostei</taxon>
        <taxon>Acanthomorphata</taxon>
        <taxon>Ovalentaria</taxon>
        <taxon>Atherinomorphae</taxon>
        <taxon>Cyprinodontiformes</taxon>
        <taxon>Goodeidae</taxon>
        <taxon>Xenotaenia</taxon>
    </lineage>
</organism>
<evidence type="ECO:0000256" key="2">
    <source>
        <dbReference type="SAM" id="Phobius"/>
    </source>
</evidence>
<keyword evidence="2" id="KW-0812">Transmembrane</keyword>
<gene>
    <name evidence="3" type="ORF">XENORESO_017445</name>
</gene>
<sequence length="185" mass="20404">MITDTDSVTLTCEAPSSVSVSACYFYILVKSNGFERHSSCHQSLTGTELLEMANPRLPAEVKVNCRYTAEPGQVYSPYGNLTSIFIQNKMEMKTDLTTTLIPSKISADVKSNTDKVSDATSLSVSWTLKFVFVVLTGFGSAVGIIFLGFTFVIHRRAGRTSVQEEETRSPWISDELKDTRQPGEV</sequence>
<feature type="region of interest" description="Disordered" evidence="1">
    <location>
        <begin position="163"/>
        <end position="185"/>
    </location>
</feature>
<proteinExistence type="predicted"/>
<accession>A0ABV0WHH3</accession>
<keyword evidence="2" id="KW-1133">Transmembrane helix</keyword>
<reference evidence="3 4" key="1">
    <citation type="submission" date="2021-06" db="EMBL/GenBank/DDBJ databases">
        <authorList>
            <person name="Palmer J.M."/>
        </authorList>
    </citation>
    <scope>NUCLEOTIDE SEQUENCE [LARGE SCALE GENOMIC DNA]</scope>
    <source>
        <strain evidence="3 4">XR_2019</strain>
        <tissue evidence="3">Muscle</tissue>
    </source>
</reference>
<dbReference type="Proteomes" id="UP001444071">
    <property type="component" value="Unassembled WGS sequence"/>
</dbReference>
<comment type="caution">
    <text evidence="3">The sequence shown here is derived from an EMBL/GenBank/DDBJ whole genome shotgun (WGS) entry which is preliminary data.</text>
</comment>
<name>A0ABV0WHH3_9TELE</name>
<feature type="transmembrane region" description="Helical" evidence="2">
    <location>
        <begin position="130"/>
        <end position="153"/>
    </location>
</feature>
<evidence type="ECO:0000256" key="1">
    <source>
        <dbReference type="SAM" id="MobiDB-lite"/>
    </source>
</evidence>
<feature type="compositionally biased region" description="Basic and acidic residues" evidence="1">
    <location>
        <begin position="174"/>
        <end position="185"/>
    </location>
</feature>
<keyword evidence="2" id="KW-0472">Membrane</keyword>
<keyword evidence="4" id="KW-1185">Reference proteome</keyword>
<protein>
    <submittedName>
        <fullName evidence="3">Uncharacterized protein</fullName>
    </submittedName>
</protein>
<evidence type="ECO:0000313" key="4">
    <source>
        <dbReference type="Proteomes" id="UP001444071"/>
    </source>
</evidence>
<evidence type="ECO:0000313" key="3">
    <source>
        <dbReference type="EMBL" id="MEQ2268437.1"/>
    </source>
</evidence>
<dbReference type="EMBL" id="JAHRIM010050106">
    <property type="protein sequence ID" value="MEQ2268437.1"/>
    <property type="molecule type" value="Genomic_DNA"/>
</dbReference>
<feature type="non-terminal residue" evidence="3">
    <location>
        <position position="185"/>
    </location>
</feature>